<evidence type="ECO:0000313" key="2">
    <source>
        <dbReference type="Proteomes" id="UP001597171"/>
    </source>
</evidence>
<comment type="caution">
    <text evidence="1">The sequence shown here is derived from an EMBL/GenBank/DDBJ whole genome shotgun (WGS) entry which is preliminary data.</text>
</comment>
<dbReference type="PROSITE" id="PS51257">
    <property type="entry name" value="PROKAR_LIPOPROTEIN"/>
    <property type="match status" value="1"/>
</dbReference>
<reference evidence="2" key="1">
    <citation type="journal article" date="2019" name="Int. J. Syst. Evol. Microbiol.">
        <title>The Global Catalogue of Microorganisms (GCM) 10K type strain sequencing project: providing services to taxonomists for standard genome sequencing and annotation.</title>
        <authorList>
            <consortium name="The Broad Institute Genomics Platform"/>
            <consortium name="The Broad Institute Genome Sequencing Center for Infectious Disease"/>
            <person name="Wu L."/>
            <person name="Ma J."/>
        </authorList>
    </citation>
    <scope>NUCLEOTIDE SEQUENCE [LARGE SCALE GENOMIC DNA]</scope>
    <source>
        <strain evidence="2">CCUG 61696</strain>
    </source>
</reference>
<accession>A0ABW3Z4N4</accession>
<protein>
    <submittedName>
        <fullName evidence="1">Uncharacterized protein</fullName>
    </submittedName>
</protein>
<dbReference type="RefSeq" id="WP_378774379.1">
    <property type="nucleotide sequence ID" value="NZ_JBHTMX010000016.1"/>
</dbReference>
<evidence type="ECO:0000313" key="1">
    <source>
        <dbReference type="EMBL" id="MFD1331175.1"/>
    </source>
</evidence>
<dbReference type="Proteomes" id="UP001597171">
    <property type="component" value="Unassembled WGS sequence"/>
</dbReference>
<name>A0ABW3Z4N4_9HYPH</name>
<dbReference type="EMBL" id="JBHTMX010000016">
    <property type="protein sequence ID" value="MFD1331175.1"/>
    <property type="molecule type" value="Genomic_DNA"/>
</dbReference>
<sequence>MGFRIGSVAAVLIGCFAVGLGARALMEREPRDRVSAEWRDLAERCIASVERETQVSTAGLEPYTPTAGLRADRGFRPARENAWIKDGGRFAIFENDVVRAPTAQRKCDVVLAVGTLTEAEQAALIRTFLLLRHDLMSTGRYNIPYVDQLHPLVLHTARTTARNARNCQTGVLFAFDTEQFALWLSVAERQDDPCGRARPAAPPQEAL</sequence>
<organism evidence="1 2">
    <name type="scientific">Methylopila musalis</name>
    <dbReference type="NCBI Taxonomy" id="1134781"/>
    <lineage>
        <taxon>Bacteria</taxon>
        <taxon>Pseudomonadati</taxon>
        <taxon>Pseudomonadota</taxon>
        <taxon>Alphaproteobacteria</taxon>
        <taxon>Hyphomicrobiales</taxon>
        <taxon>Methylopilaceae</taxon>
        <taxon>Methylopila</taxon>
    </lineage>
</organism>
<proteinExistence type="predicted"/>
<keyword evidence="2" id="KW-1185">Reference proteome</keyword>
<gene>
    <name evidence="1" type="ORF">ACFQ4O_04115</name>
</gene>